<evidence type="ECO:0000259" key="2">
    <source>
        <dbReference type="Pfam" id="PF24758"/>
    </source>
</evidence>
<proteinExistence type="predicted"/>
<dbReference type="InterPro" id="IPR050232">
    <property type="entry name" value="FBL13/AtMIF1-like"/>
</dbReference>
<comment type="caution">
    <text evidence="3">The sequence shown here is derived from an EMBL/GenBank/DDBJ whole genome shotgun (WGS) entry which is preliminary data.</text>
</comment>
<dbReference type="InterPro" id="IPR036047">
    <property type="entry name" value="F-box-like_dom_sf"/>
</dbReference>
<reference evidence="3" key="1">
    <citation type="submission" date="2024-03" db="EMBL/GenBank/DDBJ databases">
        <title>WGS assembly of Saponaria officinalis var. Norfolk2.</title>
        <authorList>
            <person name="Jenkins J."/>
            <person name="Shu S."/>
            <person name="Grimwood J."/>
            <person name="Barry K."/>
            <person name="Goodstein D."/>
            <person name="Schmutz J."/>
            <person name="Leebens-Mack J."/>
            <person name="Osbourn A."/>
        </authorList>
    </citation>
    <scope>NUCLEOTIDE SEQUENCE [LARGE SCALE GENOMIC DNA]</scope>
    <source>
        <strain evidence="3">JIC</strain>
    </source>
</reference>
<dbReference type="EMBL" id="JBDFQZ010000010">
    <property type="protein sequence ID" value="KAK9684436.1"/>
    <property type="molecule type" value="Genomic_DNA"/>
</dbReference>
<feature type="domain" description="F-box/LRR-repeat protein 15/At3g58940/PEG3-like LRR" evidence="2">
    <location>
        <begin position="118"/>
        <end position="213"/>
    </location>
</feature>
<evidence type="ECO:0000259" key="1">
    <source>
        <dbReference type="Pfam" id="PF00646"/>
    </source>
</evidence>
<sequence length="213" mass="24578">MSSNEDDRLSSLPNAIKITILSLLPLKLAMSTSILSWSWRYLWTHITALRFTSPYYVTHNFSVDMFRTLGRMLTSWQKLNTLEIIIVPPTKTSITSHLNIVKLGYCLPYTNGLSIKDFKVKFKKYDYKIDVPPYIFERQSIEVLELGGFRIRNREINYKLPKLRKLVIDICGSDLECLGNLVTSCPMLEILRVGVDVGKKLAYPIEIRSQNLK</sequence>
<dbReference type="Proteomes" id="UP001443914">
    <property type="component" value="Unassembled WGS sequence"/>
</dbReference>
<dbReference type="InterPro" id="IPR055411">
    <property type="entry name" value="LRR_FXL15/At3g58940/PEG3-like"/>
</dbReference>
<dbReference type="PANTHER" id="PTHR31900">
    <property type="entry name" value="F-BOX/RNI SUPERFAMILY PROTEIN-RELATED"/>
    <property type="match status" value="1"/>
</dbReference>
<name>A0AAW1I4K7_SAPOF</name>
<dbReference type="PANTHER" id="PTHR31900:SF31">
    <property type="entry name" value="F-BOX_LRR-REPEAT PROTEIN 13-LIKE"/>
    <property type="match status" value="1"/>
</dbReference>
<protein>
    <submittedName>
        <fullName evidence="3">Uncharacterized protein</fullName>
    </submittedName>
</protein>
<dbReference type="InterPro" id="IPR001810">
    <property type="entry name" value="F-box_dom"/>
</dbReference>
<dbReference type="SUPFAM" id="SSF81383">
    <property type="entry name" value="F-box domain"/>
    <property type="match status" value="1"/>
</dbReference>
<evidence type="ECO:0000313" key="4">
    <source>
        <dbReference type="Proteomes" id="UP001443914"/>
    </source>
</evidence>
<accession>A0AAW1I4K7</accession>
<evidence type="ECO:0000313" key="3">
    <source>
        <dbReference type="EMBL" id="KAK9684436.1"/>
    </source>
</evidence>
<dbReference type="AlphaFoldDB" id="A0AAW1I4K7"/>
<organism evidence="3 4">
    <name type="scientific">Saponaria officinalis</name>
    <name type="common">Common soapwort</name>
    <name type="synonym">Lychnis saponaria</name>
    <dbReference type="NCBI Taxonomy" id="3572"/>
    <lineage>
        <taxon>Eukaryota</taxon>
        <taxon>Viridiplantae</taxon>
        <taxon>Streptophyta</taxon>
        <taxon>Embryophyta</taxon>
        <taxon>Tracheophyta</taxon>
        <taxon>Spermatophyta</taxon>
        <taxon>Magnoliopsida</taxon>
        <taxon>eudicotyledons</taxon>
        <taxon>Gunneridae</taxon>
        <taxon>Pentapetalae</taxon>
        <taxon>Caryophyllales</taxon>
        <taxon>Caryophyllaceae</taxon>
        <taxon>Caryophylleae</taxon>
        <taxon>Saponaria</taxon>
    </lineage>
</organism>
<gene>
    <name evidence="3" type="ORF">RND81_10G210000</name>
</gene>
<dbReference type="Pfam" id="PF00646">
    <property type="entry name" value="F-box"/>
    <property type="match status" value="1"/>
</dbReference>
<dbReference type="Pfam" id="PF24758">
    <property type="entry name" value="LRR_At5g56370"/>
    <property type="match status" value="1"/>
</dbReference>
<feature type="domain" description="F-box" evidence="1">
    <location>
        <begin position="9"/>
        <end position="44"/>
    </location>
</feature>
<keyword evidence="4" id="KW-1185">Reference proteome</keyword>